<dbReference type="GO" id="GO:0005890">
    <property type="term" value="C:sodium:potassium-exchanging ATPase complex"/>
    <property type="evidence" value="ECO:0007669"/>
    <property type="project" value="InterPro"/>
</dbReference>
<evidence type="ECO:0000256" key="2">
    <source>
        <dbReference type="ARBA" id="ARBA00004613"/>
    </source>
</evidence>
<keyword evidence="8 12" id="KW-1133">Transmembrane helix</keyword>
<dbReference type="GO" id="GO:1990573">
    <property type="term" value="P:potassium ion import across plasma membrane"/>
    <property type="evidence" value="ECO:0007669"/>
    <property type="project" value="TreeGrafter"/>
</dbReference>
<keyword evidence="5 12" id="KW-0812">Transmembrane</keyword>
<reference evidence="14" key="1">
    <citation type="submission" date="2021-02" db="EMBL/GenBank/DDBJ databases">
        <authorList>
            <person name="Nowell W R."/>
        </authorList>
    </citation>
    <scope>NUCLEOTIDE SEQUENCE</scope>
</reference>
<dbReference type="InterPro" id="IPR019577">
    <property type="entry name" value="SPARC/Testican_Ca-bd-dom"/>
</dbReference>
<protein>
    <recommendedName>
        <fullName evidence="13">EF-hand domain-containing protein</fullName>
    </recommendedName>
</protein>
<dbReference type="SMART" id="SM00054">
    <property type="entry name" value="EFh"/>
    <property type="match status" value="2"/>
</dbReference>
<feature type="domain" description="EF-hand" evidence="13">
    <location>
        <begin position="480"/>
        <end position="508"/>
    </location>
</feature>
<dbReference type="GO" id="GO:0036376">
    <property type="term" value="P:sodium ion export across plasma membrane"/>
    <property type="evidence" value="ECO:0007669"/>
    <property type="project" value="TreeGrafter"/>
</dbReference>
<dbReference type="InterPro" id="IPR000402">
    <property type="entry name" value="Na/K_ATPase_sub_beta"/>
</dbReference>
<keyword evidence="15" id="KW-1185">Reference proteome</keyword>
<evidence type="ECO:0000256" key="12">
    <source>
        <dbReference type="SAM" id="Phobius"/>
    </source>
</evidence>
<dbReference type="PANTHER" id="PTHR11523:SF28">
    <property type="entry name" value="NA_K-ATPASE BETA SUBUNIT ISOFORM 4-RELATED"/>
    <property type="match status" value="1"/>
</dbReference>
<dbReference type="GO" id="GO:0005576">
    <property type="term" value="C:extracellular region"/>
    <property type="evidence" value="ECO:0007669"/>
    <property type="project" value="UniProtKB-SubCell"/>
</dbReference>
<proteinExistence type="inferred from homology"/>
<dbReference type="EMBL" id="CAJNOR010000043">
    <property type="protein sequence ID" value="CAF0770116.1"/>
    <property type="molecule type" value="Genomic_DNA"/>
</dbReference>
<dbReference type="AlphaFoldDB" id="A0A813QPQ9"/>
<comment type="subcellular location">
    <subcellularLocation>
        <location evidence="1">Membrane</location>
        <topology evidence="1">Single-pass type II membrane protein</topology>
    </subcellularLocation>
    <subcellularLocation>
        <location evidence="2">Secreted</location>
    </subcellularLocation>
</comment>
<evidence type="ECO:0000256" key="8">
    <source>
        <dbReference type="ARBA" id="ARBA00022989"/>
    </source>
</evidence>
<accession>A0A813QPQ9</accession>
<keyword evidence="9 12" id="KW-0472">Membrane</keyword>
<dbReference type="Gene3D" id="2.60.40.1660">
    <property type="entry name" value="Na, k-atpase alpha subunit"/>
    <property type="match status" value="1"/>
</dbReference>
<evidence type="ECO:0000256" key="11">
    <source>
        <dbReference type="ARBA" id="ARBA00023180"/>
    </source>
</evidence>
<evidence type="ECO:0000256" key="3">
    <source>
        <dbReference type="ARBA" id="ARBA00005876"/>
    </source>
</evidence>
<keyword evidence="4" id="KW-0964">Secreted</keyword>
<evidence type="ECO:0000256" key="5">
    <source>
        <dbReference type="ARBA" id="ARBA00022692"/>
    </source>
</evidence>
<dbReference type="InterPro" id="IPR011992">
    <property type="entry name" value="EF-hand-dom_pair"/>
</dbReference>
<evidence type="ECO:0000256" key="7">
    <source>
        <dbReference type="ARBA" id="ARBA00022968"/>
    </source>
</evidence>
<dbReference type="GO" id="GO:0005509">
    <property type="term" value="F:calcium ion binding"/>
    <property type="evidence" value="ECO:0007669"/>
    <property type="project" value="InterPro"/>
</dbReference>
<evidence type="ECO:0000313" key="15">
    <source>
        <dbReference type="Proteomes" id="UP000663828"/>
    </source>
</evidence>
<gene>
    <name evidence="14" type="ORF">XAT740_LOCUS1405</name>
</gene>
<dbReference type="GO" id="GO:0006883">
    <property type="term" value="P:intracellular sodium ion homeostasis"/>
    <property type="evidence" value="ECO:0007669"/>
    <property type="project" value="TreeGrafter"/>
</dbReference>
<evidence type="ECO:0000256" key="6">
    <source>
        <dbReference type="ARBA" id="ARBA00022837"/>
    </source>
</evidence>
<comment type="caution">
    <text evidence="14">The sequence shown here is derived from an EMBL/GenBank/DDBJ whole genome shotgun (WGS) entry which is preliminary data.</text>
</comment>
<name>A0A813QPQ9_ADIRI</name>
<dbReference type="InterPro" id="IPR038702">
    <property type="entry name" value="Na/K_ATPase_sub_beta_sf"/>
</dbReference>
<evidence type="ECO:0000256" key="4">
    <source>
        <dbReference type="ARBA" id="ARBA00022525"/>
    </source>
</evidence>
<dbReference type="PANTHER" id="PTHR11523">
    <property type="entry name" value="SODIUM/POTASSIUM-DEPENDENT ATPASE BETA SUBUNIT"/>
    <property type="match status" value="1"/>
</dbReference>
<dbReference type="GO" id="GO:0030007">
    <property type="term" value="P:intracellular potassium ion homeostasis"/>
    <property type="evidence" value="ECO:0007669"/>
    <property type="project" value="TreeGrafter"/>
</dbReference>
<evidence type="ECO:0000313" key="14">
    <source>
        <dbReference type="EMBL" id="CAF0770116.1"/>
    </source>
</evidence>
<sequence>MRVKTKSTQSRSIGQWCEDFGLNLDRRISSSKKFLYNQRRGEICGRSGKQWSRLSAFYFFFFITLAAFFCLYLSIYMSFLPLNQPRYIGKASRLTTRANPLSPGLSFRPQPEFNPKETHTVIRFTVNEIVNRGKRSTNEDYESYVKNLDEFLNLYYSLSTSTNFTINDVGDCHSEKQYGFKHGQPCFLIKMNKIIGFIPEIGRTNLDREHQPACTNIPNIPVRCQGEKESDRKKLGNIMYYSESGSSDLCGTIDVKHFPYNGKVNRKDVYQVPYVWVQFVNLTANVLLTIECRVYGANIFYDKIAQRASSETDVKVVPNEILTVEEEKQIINDFQDRCASTKCRDGETCVLNKDGDAECACVAQCEDPKDERLMVCTKANHTYTSDCEFFQMQCWCRKDDERCTRKEAVADSIDYFGRCQNLGVCTDFELEVFPKRMTTWLGEILDALFVRKDLDAKYEVLVNEARKMKLSNTEKWWRNAVLWEFCELDRTHDNAVNNEELARFVRSLKVLEHCIQPFLDHCDTDNDNKISSDEWGTCLGLDKEDTTFLKTFCSQ</sequence>
<keyword evidence="6" id="KW-0106">Calcium</keyword>
<dbReference type="PROSITE" id="PS00018">
    <property type="entry name" value="EF_HAND_1"/>
    <property type="match status" value="1"/>
</dbReference>
<dbReference type="Pfam" id="PF10591">
    <property type="entry name" value="SPARC_Ca_bdg"/>
    <property type="match status" value="1"/>
</dbReference>
<dbReference type="SUPFAM" id="SSF47473">
    <property type="entry name" value="EF-hand"/>
    <property type="match status" value="1"/>
</dbReference>
<comment type="similarity">
    <text evidence="3">Belongs to the X(+)/potassium ATPases subunit beta family.</text>
</comment>
<dbReference type="Gene3D" id="1.10.238.10">
    <property type="entry name" value="EF-hand"/>
    <property type="match status" value="1"/>
</dbReference>
<evidence type="ECO:0000259" key="13">
    <source>
        <dbReference type="SMART" id="SM00054"/>
    </source>
</evidence>
<evidence type="ECO:0000256" key="1">
    <source>
        <dbReference type="ARBA" id="ARBA00004606"/>
    </source>
</evidence>
<dbReference type="Proteomes" id="UP000663828">
    <property type="component" value="Unassembled WGS sequence"/>
</dbReference>
<dbReference type="Pfam" id="PF00287">
    <property type="entry name" value="Na_K-ATPase"/>
    <property type="match status" value="2"/>
</dbReference>
<dbReference type="InterPro" id="IPR002048">
    <property type="entry name" value="EF_hand_dom"/>
</dbReference>
<dbReference type="Gene3D" id="3.30.60.30">
    <property type="match status" value="1"/>
</dbReference>
<keyword evidence="10" id="KW-1015">Disulfide bond</keyword>
<evidence type="ECO:0000256" key="10">
    <source>
        <dbReference type="ARBA" id="ARBA00023157"/>
    </source>
</evidence>
<dbReference type="InterPro" id="IPR018247">
    <property type="entry name" value="EF_Hand_1_Ca_BS"/>
</dbReference>
<feature type="transmembrane region" description="Helical" evidence="12">
    <location>
        <begin position="56"/>
        <end position="79"/>
    </location>
</feature>
<keyword evidence="11" id="KW-0325">Glycoprotein</keyword>
<feature type="domain" description="EF-hand" evidence="13">
    <location>
        <begin position="514"/>
        <end position="542"/>
    </location>
</feature>
<evidence type="ECO:0000256" key="9">
    <source>
        <dbReference type="ARBA" id="ARBA00023136"/>
    </source>
</evidence>
<organism evidence="14 15">
    <name type="scientific">Adineta ricciae</name>
    <name type="common">Rotifer</name>
    <dbReference type="NCBI Taxonomy" id="249248"/>
    <lineage>
        <taxon>Eukaryota</taxon>
        <taxon>Metazoa</taxon>
        <taxon>Spiralia</taxon>
        <taxon>Gnathifera</taxon>
        <taxon>Rotifera</taxon>
        <taxon>Eurotatoria</taxon>
        <taxon>Bdelloidea</taxon>
        <taxon>Adinetida</taxon>
        <taxon>Adinetidae</taxon>
        <taxon>Adineta</taxon>
    </lineage>
</organism>
<dbReference type="GO" id="GO:0001671">
    <property type="term" value="F:ATPase activator activity"/>
    <property type="evidence" value="ECO:0007669"/>
    <property type="project" value="TreeGrafter"/>
</dbReference>
<keyword evidence="7" id="KW-0735">Signal-anchor</keyword>